<dbReference type="AlphaFoldDB" id="A0A2V5KGQ8"/>
<dbReference type="EMBL" id="QJVJ01000007">
    <property type="protein sequence ID" value="PYI53400.1"/>
    <property type="molecule type" value="Genomic_DNA"/>
</dbReference>
<dbReference type="RefSeq" id="WP_110841172.1">
    <property type="nucleotide sequence ID" value="NZ_QJVJ01000007.1"/>
</dbReference>
<gene>
    <name evidence="1" type="ORF">DLM86_16610</name>
</gene>
<comment type="caution">
    <text evidence="1">The sequence shown here is derived from an EMBL/GenBank/DDBJ whole genome shotgun (WGS) entry which is preliminary data.</text>
</comment>
<dbReference type="SUPFAM" id="SSF52540">
    <property type="entry name" value="P-loop containing nucleoside triphosphate hydrolases"/>
    <property type="match status" value="1"/>
</dbReference>
<protein>
    <submittedName>
        <fullName evidence="1">Bacterio-opsin activator</fullName>
    </submittedName>
</protein>
<organism evidence="1 2">
    <name type="scientific">Paenibacillus flagellatus</name>
    <dbReference type="NCBI Taxonomy" id="2211139"/>
    <lineage>
        <taxon>Bacteria</taxon>
        <taxon>Bacillati</taxon>
        <taxon>Bacillota</taxon>
        <taxon>Bacilli</taxon>
        <taxon>Bacillales</taxon>
        <taxon>Paenibacillaceae</taxon>
        <taxon>Paenibacillus</taxon>
    </lineage>
</organism>
<proteinExistence type="predicted"/>
<reference evidence="1 2" key="1">
    <citation type="submission" date="2018-05" db="EMBL/GenBank/DDBJ databases">
        <title>Paenibacillus flagellatus sp. nov., isolated from selenium mineral soil.</title>
        <authorList>
            <person name="Dai X."/>
        </authorList>
    </citation>
    <scope>NUCLEOTIDE SEQUENCE [LARGE SCALE GENOMIC DNA]</scope>
    <source>
        <strain evidence="1 2">DXL2</strain>
    </source>
</reference>
<evidence type="ECO:0000313" key="2">
    <source>
        <dbReference type="Proteomes" id="UP000247476"/>
    </source>
</evidence>
<dbReference type="Gene3D" id="3.40.50.300">
    <property type="entry name" value="P-loop containing nucleotide triphosphate hydrolases"/>
    <property type="match status" value="1"/>
</dbReference>
<dbReference type="Proteomes" id="UP000247476">
    <property type="component" value="Unassembled WGS sequence"/>
</dbReference>
<name>A0A2V5KGQ8_9BACL</name>
<dbReference type="InterPro" id="IPR027417">
    <property type="entry name" value="P-loop_NTPase"/>
</dbReference>
<accession>A0A2V5KGQ8</accession>
<dbReference type="OrthoDB" id="2647228at2"/>
<sequence>MESISTPGNNLPSRRRVIGLNRELDRLERWLADPHAETKLFSVSGIGGIGKTTLLIEMAQRSRRSSALTLWLDGLNEPSAPAAFLSGLEMGLESEYGRFRAPQTALLPYVISELSRQRTVLLLDNGERLDWLEGWLLSSFLPLLPSAGVLLVIASRSGLSAKWRANPYWGGRIESFPLGLHAREDVVAYLRESGLEPGVQTEIARKTDGHPMLLALTVDLLRSREGESRQGLNEIPAMLTAEWLREAASPPLHRALAVLSLLPAADPSTLNHLLDEPIDASAFQELGTLSFVRATPWGLSLHQVVSRLLRDDYSSRHPEQFRALRHRTLRLLADRFREADRRTRMRIAAHVLELYREFLPSAHAYADFSSVLRPGETEPYRPEDLPCLHRFLADSLARSDWHSELVRAEDCHDVLDEIAGHSPEGICIVRDEGGRPLGFCAGFRLHASTVPLLERYAPSLLPMLGEEGERLRHVPPESADTLCVLLAAVDVGQSLYGPEELGALLMQRWLIEMTSGWRGIMVSADPKLNGLFSMLGFEEKDKIRPAGAAEVELTRWELDFRQSMFDRWVQAFIRQTGPDWMNERNDRERDFRSGNGAEAKVETDEARQILRHLFDVDALERLPVVRRLRIPGAGLQAHVQAILTAEPPPFPLTGLEQRILRDSFLHKELNKNELAEAFHMSRTTFYRHSRQAVSHLAHVLALSLTERSNEAG</sequence>
<evidence type="ECO:0000313" key="1">
    <source>
        <dbReference type="EMBL" id="PYI53400.1"/>
    </source>
</evidence>
<keyword evidence="2" id="KW-1185">Reference proteome</keyword>